<reference evidence="1" key="2">
    <citation type="submission" date="2023-05" db="EMBL/GenBank/DDBJ databases">
        <authorList>
            <consortium name="Lawrence Berkeley National Laboratory"/>
            <person name="Steindorff A."/>
            <person name="Hensen N."/>
            <person name="Bonometti L."/>
            <person name="Westerberg I."/>
            <person name="Brannstrom I.O."/>
            <person name="Guillou S."/>
            <person name="Cros-Aarteil S."/>
            <person name="Calhoun S."/>
            <person name="Haridas S."/>
            <person name="Kuo A."/>
            <person name="Mondo S."/>
            <person name="Pangilinan J."/>
            <person name="Riley R."/>
            <person name="Labutti K."/>
            <person name="Andreopoulos B."/>
            <person name="Lipzen A."/>
            <person name="Chen C."/>
            <person name="Yanf M."/>
            <person name="Daum C."/>
            <person name="Ng V."/>
            <person name="Clum A."/>
            <person name="Ohm R."/>
            <person name="Martin F."/>
            <person name="Silar P."/>
            <person name="Natvig D."/>
            <person name="Lalanne C."/>
            <person name="Gautier V."/>
            <person name="Ament-Velasquez S.L."/>
            <person name="Kruys A."/>
            <person name="Hutchinson M.I."/>
            <person name="Powell A.J."/>
            <person name="Barry K."/>
            <person name="Miller A.N."/>
            <person name="Grigoriev I.V."/>
            <person name="Debuchy R."/>
            <person name="Gladieux P."/>
            <person name="Thoren M.H."/>
            <person name="Johannesson H."/>
        </authorList>
    </citation>
    <scope>NUCLEOTIDE SEQUENCE</scope>
    <source>
        <strain evidence="1">CBS 892.96</strain>
    </source>
</reference>
<comment type="caution">
    <text evidence="1">The sequence shown here is derived from an EMBL/GenBank/DDBJ whole genome shotgun (WGS) entry which is preliminary data.</text>
</comment>
<protein>
    <submittedName>
        <fullName evidence="1">Uncharacterized protein</fullName>
    </submittedName>
</protein>
<evidence type="ECO:0000313" key="1">
    <source>
        <dbReference type="EMBL" id="KAK4170621.1"/>
    </source>
</evidence>
<name>A0AAN6VWC6_9PEZI</name>
<accession>A0AAN6VWC6</accession>
<dbReference type="EMBL" id="MU866911">
    <property type="protein sequence ID" value="KAK4170621.1"/>
    <property type="molecule type" value="Genomic_DNA"/>
</dbReference>
<proteinExistence type="predicted"/>
<feature type="non-terminal residue" evidence="1">
    <location>
        <position position="1"/>
    </location>
</feature>
<reference evidence="1" key="1">
    <citation type="journal article" date="2023" name="Mol. Phylogenet. Evol.">
        <title>Genome-scale phylogeny and comparative genomics of the fungal order Sordariales.</title>
        <authorList>
            <person name="Hensen N."/>
            <person name="Bonometti L."/>
            <person name="Westerberg I."/>
            <person name="Brannstrom I.O."/>
            <person name="Guillou S."/>
            <person name="Cros-Aarteil S."/>
            <person name="Calhoun S."/>
            <person name="Haridas S."/>
            <person name="Kuo A."/>
            <person name="Mondo S."/>
            <person name="Pangilinan J."/>
            <person name="Riley R."/>
            <person name="LaButti K."/>
            <person name="Andreopoulos B."/>
            <person name="Lipzen A."/>
            <person name="Chen C."/>
            <person name="Yan M."/>
            <person name="Daum C."/>
            <person name="Ng V."/>
            <person name="Clum A."/>
            <person name="Steindorff A."/>
            <person name="Ohm R.A."/>
            <person name="Martin F."/>
            <person name="Silar P."/>
            <person name="Natvig D.O."/>
            <person name="Lalanne C."/>
            <person name="Gautier V."/>
            <person name="Ament-Velasquez S.L."/>
            <person name="Kruys A."/>
            <person name="Hutchinson M.I."/>
            <person name="Powell A.J."/>
            <person name="Barry K."/>
            <person name="Miller A.N."/>
            <person name="Grigoriev I.V."/>
            <person name="Debuchy R."/>
            <person name="Gladieux P."/>
            <person name="Hiltunen Thoren M."/>
            <person name="Johannesson H."/>
        </authorList>
    </citation>
    <scope>NUCLEOTIDE SEQUENCE</scope>
    <source>
        <strain evidence="1">CBS 892.96</strain>
    </source>
</reference>
<sequence>TVSCSPHLALLYGWFVTLVKRNVPKGDGCVHFKCTPATCITPGACFLRRRTAGDVEPIKVWNETSSAHHLVSAAEFRELLRSDSLDKRAFTDFYEFSTVTLNDLKDYLPRLARAEPNSHIRSIIHSLHGVAYDNTVSHEVTMNEKVPYFQIGTGALHGCTVFTMVSRRAVYMAHYWELAAMGGVYAPDKSLREGEILSDPVVLPETDGRRDNFQKRVLNALLGGEQDPMTKGNPFTLDLFSRADDQTRIFIFTPGLYSLGSIESIREKIAQDMTENPGANEADLSMNYLLYKNRIKQIIDGLKTKFGSGKMPALHIVPYFRLNYWEEPNGDILGPDGNEVGRSHRGNTFFQ</sequence>
<evidence type="ECO:0000313" key="2">
    <source>
        <dbReference type="Proteomes" id="UP001302321"/>
    </source>
</evidence>
<dbReference type="Proteomes" id="UP001302321">
    <property type="component" value="Unassembled WGS sequence"/>
</dbReference>
<gene>
    <name evidence="1" type="ORF">QBC36DRAFT_316537</name>
</gene>
<dbReference type="AlphaFoldDB" id="A0AAN6VWC6"/>
<organism evidence="1 2">
    <name type="scientific">Triangularia setosa</name>
    <dbReference type="NCBI Taxonomy" id="2587417"/>
    <lineage>
        <taxon>Eukaryota</taxon>
        <taxon>Fungi</taxon>
        <taxon>Dikarya</taxon>
        <taxon>Ascomycota</taxon>
        <taxon>Pezizomycotina</taxon>
        <taxon>Sordariomycetes</taxon>
        <taxon>Sordariomycetidae</taxon>
        <taxon>Sordariales</taxon>
        <taxon>Podosporaceae</taxon>
        <taxon>Triangularia</taxon>
    </lineage>
</organism>
<keyword evidence="2" id="KW-1185">Reference proteome</keyword>